<feature type="domain" description="Methyl-accepting transducer" evidence="4">
    <location>
        <begin position="112"/>
        <end position="341"/>
    </location>
</feature>
<dbReference type="Gene3D" id="1.20.120.1530">
    <property type="match status" value="1"/>
</dbReference>
<comment type="similarity">
    <text evidence="2">Belongs to the methyl-accepting chemotaxis (MCP) protein family.</text>
</comment>
<dbReference type="RefSeq" id="WP_341876935.1">
    <property type="nucleotide sequence ID" value="NZ_CP121687.1"/>
</dbReference>
<dbReference type="Gene3D" id="1.10.287.950">
    <property type="entry name" value="Methyl-accepting chemotaxis protein"/>
    <property type="match status" value="1"/>
</dbReference>
<sequence>MRRHKELRKISEEAYSIRCHTKEMLSGNLDIKIDTDQFEFLGALAEDINQINSTFNSYINEISHVLAHLSAGNMAVTFSKNVLYQGDFLPIKNALHKIRHSLNCSFEEIHKLSLEIDAMSSHVENGSIFLADNTTEQAALISDLTETIYDITDKTVNNAVNAEAAAKTVEAITKETEIGRDYMDQMLFSVDKVKSSIDDISNIIGLINEIAGQTRLLALNATIEASRAGEAGQGFSVVAREVSKLAQKSSEAVAQTTQLINNSKAAADESAKITKRTVESFKNIQDSIEGVAVLCKEIADLSNIQAENLKETSAIITNISEGVQSNAAYAQENSAGATNLSNISDHLKKILQRFRLLGQKNTVVIDRKAEEAFTRELTNTLVAKLFQATTTQAIDRILETEIEKHKDIECLYIINGDGKQISHTIMNPKIIVEQDENFKPAMPGEDYSSKKYFRQAMKNKQEWYTSLEYISKATGNLCKTVSLAYEAIDKETYVLCIDLLCRF</sequence>
<dbReference type="InterPro" id="IPR029151">
    <property type="entry name" value="Sensor-like_sf"/>
</dbReference>
<evidence type="ECO:0000259" key="4">
    <source>
        <dbReference type="PROSITE" id="PS50111"/>
    </source>
</evidence>
<accession>A0ABZ2Y3N9</accession>
<dbReference type="SMART" id="SM00283">
    <property type="entry name" value="MA"/>
    <property type="match status" value="1"/>
</dbReference>
<dbReference type="EMBL" id="CP121687">
    <property type="protein sequence ID" value="WZL69972.1"/>
    <property type="molecule type" value="Genomic_DNA"/>
</dbReference>
<keyword evidence="1" id="KW-0145">Chemotaxis</keyword>
<keyword evidence="6" id="KW-1185">Reference proteome</keyword>
<dbReference type="PROSITE" id="PS50111">
    <property type="entry name" value="CHEMOTAXIS_TRANSDUC_2"/>
    <property type="match status" value="1"/>
</dbReference>
<organism evidence="5 6">
    <name type="scientific">Defluviitalea saccharophila</name>
    <dbReference type="NCBI Taxonomy" id="879970"/>
    <lineage>
        <taxon>Bacteria</taxon>
        <taxon>Bacillati</taxon>
        <taxon>Bacillota</taxon>
        <taxon>Clostridia</taxon>
        <taxon>Lachnospirales</taxon>
        <taxon>Defluviitaleaceae</taxon>
        <taxon>Defluviitalea</taxon>
    </lineage>
</organism>
<name>A0ABZ2Y3N9_9FIRM</name>
<dbReference type="InterPro" id="IPR004090">
    <property type="entry name" value="Chemotax_Me-accpt_rcpt"/>
</dbReference>
<reference evidence="5 6" key="1">
    <citation type="submission" date="2023-03" db="EMBL/GenBank/DDBJ databases">
        <title>Novel Species.</title>
        <authorList>
            <person name="Ma S."/>
        </authorList>
    </citation>
    <scope>NUCLEOTIDE SEQUENCE [LARGE SCALE GENOMIC DNA]</scope>
    <source>
        <strain evidence="5 6">LIND6LT2</strain>
    </source>
</reference>
<dbReference type="PANTHER" id="PTHR43531">
    <property type="entry name" value="PROTEIN ICFG"/>
    <property type="match status" value="1"/>
</dbReference>
<keyword evidence="3" id="KW-0807">Transducer</keyword>
<dbReference type="InterPro" id="IPR004089">
    <property type="entry name" value="MCPsignal_dom"/>
</dbReference>
<gene>
    <name evidence="5" type="ORF">QBE51_00125</name>
</gene>
<dbReference type="Gene3D" id="3.30.450.20">
    <property type="entry name" value="PAS domain"/>
    <property type="match status" value="1"/>
</dbReference>
<dbReference type="SUPFAM" id="SSF58104">
    <property type="entry name" value="Methyl-accepting chemotaxis protein (MCP) signaling domain"/>
    <property type="match status" value="1"/>
</dbReference>
<dbReference type="PANTHER" id="PTHR43531:SF11">
    <property type="entry name" value="METHYL-ACCEPTING CHEMOTAXIS PROTEIN 3"/>
    <property type="match status" value="1"/>
</dbReference>
<evidence type="ECO:0000313" key="6">
    <source>
        <dbReference type="Proteomes" id="UP001486565"/>
    </source>
</evidence>
<evidence type="ECO:0000256" key="2">
    <source>
        <dbReference type="ARBA" id="ARBA00029447"/>
    </source>
</evidence>
<evidence type="ECO:0000256" key="1">
    <source>
        <dbReference type="ARBA" id="ARBA00022500"/>
    </source>
</evidence>
<dbReference type="PRINTS" id="PR00260">
    <property type="entry name" value="CHEMTRNSDUCR"/>
</dbReference>
<dbReference type="SUPFAM" id="SSF103190">
    <property type="entry name" value="Sensory domain-like"/>
    <property type="match status" value="1"/>
</dbReference>
<evidence type="ECO:0000313" key="5">
    <source>
        <dbReference type="EMBL" id="WZL69972.1"/>
    </source>
</evidence>
<evidence type="ECO:0000256" key="3">
    <source>
        <dbReference type="PROSITE-ProRule" id="PRU00284"/>
    </source>
</evidence>
<dbReference type="Pfam" id="PF00015">
    <property type="entry name" value="MCPsignal"/>
    <property type="match status" value="1"/>
</dbReference>
<dbReference type="Proteomes" id="UP001486565">
    <property type="component" value="Chromosome"/>
</dbReference>
<protein>
    <submittedName>
        <fullName evidence="5">Methyl-accepting chemotaxis protein</fullName>
    </submittedName>
</protein>
<dbReference type="InterPro" id="IPR051310">
    <property type="entry name" value="MCP_chemotaxis"/>
</dbReference>
<proteinExistence type="inferred from homology"/>